<dbReference type="SUPFAM" id="SSF51206">
    <property type="entry name" value="cAMP-binding domain-like"/>
    <property type="match status" value="1"/>
</dbReference>
<dbReference type="InterPro" id="IPR050397">
    <property type="entry name" value="Env_Response_Regulators"/>
</dbReference>
<evidence type="ECO:0000256" key="2">
    <source>
        <dbReference type="ARBA" id="ARBA00023125"/>
    </source>
</evidence>
<evidence type="ECO:0000313" key="6">
    <source>
        <dbReference type="EMBL" id="BCD96661.1"/>
    </source>
</evidence>
<sequence length="211" mass="23972">MLEKISLFSQIPADCLAKLEQVSTLRKYPKNSILFMEGDDTGQLYIVQSGLVCVYTDDDDGRQLVLNYMSEGDYFGELSLLDRQPRSASARVAQDSQLLTISREAFRSFLQEHPPLYDILIVELVSRIRDLTSNVKDMALLDVYGRVAHTLERLCQDTSDNAPKLTHQSIANMVGASREMVSRVMKELVIGGYIEMDCKKIRILKSFPKNW</sequence>
<dbReference type="PROSITE" id="PS00042">
    <property type="entry name" value="HTH_CRP_1"/>
    <property type="match status" value="1"/>
</dbReference>
<dbReference type="SUPFAM" id="SSF46785">
    <property type="entry name" value="Winged helix' DNA-binding domain"/>
    <property type="match status" value="1"/>
</dbReference>
<dbReference type="InterPro" id="IPR018490">
    <property type="entry name" value="cNMP-bd_dom_sf"/>
</dbReference>
<name>A0AAN2BJ86_9GAMM</name>
<dbReference type="Gene3D" id="1.10.10.10">
    <property type="entry name" value="Winged helix-like DNA-binding domain superfamily/Winged helix DNA-binding domain"/>
    <property type="match status" value="1"/>
</dbReference>
<dbReference type="RefSeq" id="WP_236986150.1">
    <property type="nucleotide sequence ID" value="NZ_AP023086.1"/>
</dbReference>
<dbReference type="InterPro" id="IPR036390">
    <property type="entry name" value="WH_DNA-bd_sf"/>
</dbReference>
<dbReference type="CDD" id="cd00038">
    <property type="entry name" value="CAP_ED"/>
    <property type="match status" value="1"/>
</dbReference>
<feature type="domain" description="Cyclic nucleotide-binding" evidence="4">
    <location>
        <begin position="7"/>
        <end position="127"/>
    </location>
</feature>
<dbReference type="SMART" id="SM00419">
    <property type="entry name" value="HTH_CRP"/>
    <property type="match status" value="1"/>
</dbReference>
<evidence type="ECO:0000256" key="1">
    <source>
        <dbReference type="ARBA" id="ARBA00023015"/>
    </source>
</evidence>
<dbReference type="InterPro" id="IPR000595">
    <property type="entry name" value="cNMP-bd_dom"/>
</dbReference>
<feature type="domain" description="HTH crp-type" evidence="5">
    <location>
        <begin position="141"/>
        <end position="207"/>
    </location>
</feature>
<keyword evidence="6" id="KW-0675">Receptor</keyword>
<dbReference type="EMBL" id="AP023086">
    <property type="protein sequence ID" value="BCD96661.1"/>
    <property type="molecule type" value="Genomic_DNA"/>
</dbReference>
<evidence type="ECO:0000259" key="5">
    <source>
        <dbReference type="PROSITE" id="PS51063"/>
    </source>
</evidence>
<dbReference type="InterPro" id="IPR018488">
    <property type="entry name" value="cNMP-bd_CS"/>
</dbReference>
<evidence type="ECO:0000313" key="7">
    <source>
        <dbReference type="Proteomes" id="UP001320119"/>
    </source>
</evidence>
<dbReference type="GO" id="GO:0003677">
    <property type="term" value="F:DNA binding"/>
    <property type="evidence" value="ECO:0007669"/>
    <property type="project" value="UniProtKB-KW"/>
</dbReference>
<protein>
    <submittedName>
        <fullName evidence="6">CRP/FNR family transcriptional regulator, cyclic AMP receptor protein</fullName>
    </submittedName>
</protein>
<dbReference type="Pfam" id="PF00027">
    <property type="entry name" value="cNMP_binding"/>
    <property type="match status" value="1"/>
</dbReference>
<accession>A0AAN2BJ86</accession>
<dbReference type="Proteomes" id="UP001320119">
    <property type="component" value="Chromosome"/>
</dbReference>
<dbReference type="InterPro" id="IPR036388">
    <property type="entry name" value="WH-like_DNA-bd_sf"/>
</dbReference>
<dbReference type="AlphaFoldDB" id="A0AAN2BJ86"/>
<dbReference type="PANTHER" id="PTHR24567:SF74">
    <property type="entry name" value="HTH-TYPE TRANSCRIPTIONAL REGULATOR ARCR"/>
    <property type="match status" value="1"/>
</dbReference>
<keyword evidence="1" id="KW-0805">Transcription regulation</keyword>
<keyword evidence="3" id="KW-0804">Transcription</keyword>
<evidence type="ECO:0000259" key="4">
    <source>
        <dbReference type="PROSITE" id="PS50042"/>
    </source>
</evidence>
<dbReference type="Pfam" id="PF13545">
    <property type="entry name" value="HTH_Crp_2"/>
    <property type="match status" value="1"/>
</dbReference>
<dbReference type="Gene3D" id="2.60.120.10">
    <property type="entry name" value="Jelly Rolls"/>
    <property type="match status" value="1"/>
</dbReference>
<dbReference type="InterPro" id="IPR018335">
    <property type="entry name" value="Tscrpt_reg_HTH_Crp-type_CS"/>
</dbReference>
<dbReference type="PROSITE" id="PS50042">
    <property type="entry name" value="CNMP_BINDING_3"/>
    <property type="match status" value="1"/>
</dbReference>
<dbReference type="CDD" id="cd00092">
    <property type="entry name" value="HTH_CRP"/>
    <property type="match status" value="1"/>
</dbReference>
<proteinExistence type="predicted"/>
<dbReference type="InterPro" id="IPR012318">
    <property type="entry name" value="HTH_CRP"/>
</dbReference>
<dbReference type="InterPro" id="IPR014710">
    <property type="entry name" value="RmlC-like_jellyroll"/>
</dbReference>
<dbReference type="PROSITE" id="PS00889">
    <property type="entry name" value="CNMP_BINDING_2"/>
    <property type="match status" value="1"/>
</dbReference>
<dbReference type="GO" id="GO:0005829">
    <property type="term" value="C:cytosol"/>
    <property type="evidence" value="ECO:0007669"/>
    <property type="project" value="TreeGrafter"/>
</dbReference>
<dbReference type="PANTHER" id="PTHR24567">
    <property type="entry name" value="CRP FAMILY TRANSCRIPTIONAL REGULATORY PROTEIN"/>
    <property type="match status" value="1"/>
</dbReference>
<dbReference type="GO" id="GO:0003700">
    <property type="term" value="F:DNA-binding transcription factor activity"/>
    <property type="evidence" value="ECO:0007669"/>
    <property type="project" value="InterPro"/>
</dbReference>
<keyword evidence="7" id="KW-1185">Reference proteome</keyword>
<organism evidence="6 7">
    <name type="scientific">Marinagarivorans cellulosilyticus</name>
    <dbReference type="NCBI Taxonomy" id="2721545"/>
    <lineage>
        <taxon>Bacteria</taxon>
        <taxon>Pseudomonadati</taxon>
        <taxon>Pseudomonadota</taxon>
        <taxon>Gammaproteobacteria</taxon>
        <taxon>Cellvibrionales</taxon>
        <taxon>Cellvibrionaceae</taxon>
        <taxon>Marinagarivorans</taxon>
    </lineage>
</organism>
<evidence type="ECO:0000256" key="3">
    <source>
        <dbReference type="ARBA" id="ARBA00023163"/>
    </source>
</evidence>
<dbReference type="SMART" id="SM00100">
    <property type="entry name" value="cNMP"/>
    <property type="match status" value="1"/>
</dbReference>
<gene>
    <name evidence="6" type="ORF">MARGE09_P0861</name>
</gene>
<dbReference type="PROSITE" id="PS51063">
    <property type="entry name" value="HTH_CRP_2"/>
    <property type="match status" value="1"/>
</dbReference>
<reference evidence="6 7" key="1">
    <citation type="journal article" date="2022" name="IScience">
        <title>An ultrasensitive nanofiber-based assay for enzymatic hydrolysis and deep-sea microbial degradation of cellulose.</title>
        <authorList>
            <person name="Tsudome M."/>
            <person name="Tachioka M."/>
            <person name="Miyazaki M."/>
            <person name="Uchimura K."/>
            <person name="Tsuda M."/>
            <person name="Takaki Y."/>
            <person name="Deguchi S."/>
        </authorList>
    </citation>
    <scope>NUCLEOTIDE SEQUENCE [LARGE SCALE GENOMIC DNA]</scope>
    <source>
        <strain evidence="6 7">GE09</strain>
    </source>
</reference>
<dbReference type="KEGG" id="marq:MARGE09_P0861"/>
<keyword evidence="2" id="KW-0238">DNA-binding</keyword>